<dbReference type="Proteomes" id="UP000278962">
    <property type="component" value="Unassembled WGS sequence"/>
</dbReference>
<proteinExistence type="inferred from homology"/>
<dbReference type="SUPFAM" id="SSF52402">
    <property type="entry name" value="Adenine nucleotide alpha hydrolases-like"/>
    <property type="match status" value="2"/>
</dbReference>
<sequence>MTERHVLIAYDGSAHAGTAVRAAAGLFPEARASIATVPRDPLTRAANAFAMAAAASPVVVDQTVAQLAREAREDADETAGQGVEQARALGLVAEPVAIQPTAPAWTALLDAAHAVGADVLVCGTRGRGAIARALLGSTSTSLLHNTTLPLLLVPDDDVRLDGPVVVAYDGSDGANGAIGAVARLLARRTVVVHAWEPVHHRALGHRALDAGPIDDVPAMLLELHRALADDAAETTERGVQVARAAGLDAVGDTVEADEGTWRAVVSAARAHDAAVVATGTRGLGAARSVLLGSVSSGLVQNAVLPVLVVPGAP</sequence>
<evidence type="ECO:0000256" key="1">
    <source>
        <dbReference type="ARBA" id="ARBA00008791"/>
    </source>
</evidence>
<organism evidence="3 4">
    <name type="scientific">Solirubrobacter pauli</name>
    <dbReference type="NCBI Taxonomy" id="166793"/>
    <lineage>
        <taxon>Bacteria</taxon>
        <taxon>Bacillati</taxon>
        <taxon>Actinomycetota</taxon>
        <taxon>Thermoleophilia</taxon>
        <taxon>Solirubrobacterales</taxon>
        <taxon>Solirubrobacteraceae</taxon>
        <taxon>Solirubrobacter</taxon>
    </lineage>
</organism>
<dbReference type="Gene3D" id="3.40.50.620">
    <property type="entry name" value="HUPs"/>
    <property type="match status" value="2"/>
</dbReference>
<dbReference type="PANTHER" id="PTHR31964:SF113">
    <property type="entry name" value="USPA DOMAIN-CONTAINING PROTEIN"/>
    <property type="match status" value="1"/>
</dbReference>
<dbReference type="AlphaFoldDB" id="A0A660L3P9"/>
<dbReference type="InterPro" id="IPR006016">
    <property type="entry name" value="UspA"/>
</dbReference>
<dbReference type="Pfam" id="PF00582">
    <property type="entry name" value="Usp"/>
    <property type="match status" value="2"/>
</dbReference>
<feature type="domain" description="UspA" evidence="2">
    <location>
        <begin position="4"/>
        <end position="154"/>
    </location>
</feature>
<evidence type="ECO:0000313" key="4">
    <source>
        <dbReference type="Proteomes" id="UP000278962"/>
    </source>
</evidence>
<gene>
    <name evidence="3" type="ORF">C8N24_4150</name>
</gene>
<comment type="similarity">
    <text evidence="1">Belongs to the universal stress protein A family.</text>
</comment>
<dbReference type="EMBL" id="RBIL01000002">
    <property type="protein sequence ID" value="RKQ86140.1"/>
    <property type="molecule type" value="Genomic_DNA"/>
</dbReference>
<evidence type="ECO:0000313" key="3">
    <source>
        <dbReference type="EMBL" id="RKQ86140.1"/>
    </source>
</evidence>
<dbReference type="InterPro" id="IPR006015">
    <property type="entry name" value="Universal_stress_UspA"/>
</dbReference>
<comment type="caution">
    <text evidence="3">The sequence shown here is derived from an EMBL/GenBank/DDBJ whole genome shotgun (WGS) entry which is preliminary data.</text>
</comment>
<name>A0A660L3P9_9ACTN</name>
<keyword evidence="4" id="KW-1185">Reference proteome</keyword>
<dbReference type="PRINTS" id="PR01438">
    <property type="entry name" value="UNVRSLSTRESS"/>
</dbReference>
<reference evidence="3 4" key="1">
    <citation type="submission" date="2018-10" db="EMBL/GenBank/DDBJ databases">
        <title>Genomic Encyclopedia of Archaeal and Bacterial Type Strains, Phase II (KMG-II): from individual species to whole genera.</title>
        <authorList>
            <person name="Goeker M."/>
        </authorList>
    </citation>
    <scope>NUCLEOTIDE SEQUENCE [LARGE SCALE GENOMIC DNA]</scope>
    <source>
        <strain evidence="3 4">DSM 14954</strain>
    </source>
</reference>
<evidence type="ECO:0000259" key="2">
    <source>
        <dbReference type="Pfam" id="PF00582"/>
    </source>
</evidence>
<dbReference type="PANTHER" id="PTHR31964">
    <property type="entry name" value="ADENINE NUCLEOTIDE ALPHA HYDROLASES-LIKE SUPERFAMILY PROTEIN"/>
    <property type="match status" value="1"/>
</dbReference>
<dbReference type="RefSeq" id="WP_121253629.1">
    <property type="nucleotide sequence ID" value="NZ_RBIL01000002.1"/>
</dbReference>
<feature type="domain" description="UspA" evidence="2">
    <location>
        <begin position="163"/>
        <end position="310"/>
    </location>
</feature>
<accession>A0A660L3P9</accession>
<dbReference type="InterPro" id="IPR014729">
    <property type="entry name" value="Rossmann-like_a/b/a_fold"/>
</dbReference>
<dbReference type="OrthoDB" id="3473874at2"/>
<protein>
    <submittedName>
        <fullName evidence="3">Nucleotide-binding universal stress UspA family protein</fullName>
    </submittedName>
</protein>